<dbReference type="InterPro" id="IPR000073">
    <property type="entry name" value="AB_hydrolase_1"/>
</dbReference>
<reference evidence="2 3" key="1">
    <citation type="journal article" date="2014" name="Nature">
        <title>An environmental bacterial taxon with a large and distinct metabolic repertoire.</title>
        <authorList>
            <person name="Wilson M.C."/>
            <person name="Mori T."/>
            <person name="Ruckert C."/>
            <person name="Uria A.R."/>
            <person name="Helf M.J."/>
            <person name="Takada K."/>
            <person name="Gernert C."/>
            <person name="Steffens U.A."/>
            <person name="Heycke N."/>
            <person name="Schmitt S."/>
            <person name="Rinke C."/>
            <person name="Helfrich E.J."/>
            <person name="Brachmann A.O."/>
            <person name="Gurgui C."/>
            <person name="Wakimoto T."/>
            <person name="Kracht M."/>
            <person name="Crusemann M."/>
            <person name="Hentschel U."/>
            <person name="Abe I."/>
            <person name="Matsunaga S."/>
            <person name="Kalinowski J."/>
            <person name="Takeyama H."/>
            <person name="Piel J."/>
        </authorList>
    </citation>
    <scope>NUCLEOTIDE SEQUENCE [LARGE SCALE GENOMIC DNA]</scope>
    <source>
        <strain evidence="3">TSY1</strain>
    </source>
</reference>
<dbReference type="Pfam" id="PF00561">
    <property type="entry name" value="Abhydrolase_1"/>
    <property type="match status" value="1"/>
</dbReference>
<dbReference type="EMBL" id="AZHW01001241">
    <property type="protein sequence ID" value="ETW93416.1"/>
    <property type="molecule type" value="Genomic_DNA"/>
</dbReference>
<gene>
    <name evidence="2" type="ORF">ETSY1_39310</name>
</gene>
<evidence type="ECO:0000313" key="3">
    <source>
        <dbReference type="Proteomes" id="UP000019141"/>
    </source>
</evidence>
<sequence>MAVVHVNDVDLYYEIHGNTGFPLVLAHGYCTSINLWKHQIPLLAERYRVIAYDARGHGLSSALAGREHYTLNHLVSDMHALLQHLGIDQAYIAGHSMGGATTAGFAAKHPQMTKAALICNIDGGQQPSDPAVDQTAAETRQKAMALVRERGLADYARQQIADKLAPPFIMASEDEQQIFVTRYAHQPLHGYLGVGEALPWRDAWLTEAAQQLTMPVAIIMGTEDVMHSGAEILHQHLPQSHFVSLENAPHDSMNARPEAFNQGLIEYLENLEQGKPVAGRRVL</sequence>
<dbReference type="InterPro" id="IPR029058">
    <property type="entry name" value="AB_hydrolase_fold"/>
</dbReference>
<evidence type="ECO:0000313" key="2">
    <source>
        <dbReference type="EMBL" id="ETW93416.1"/>
    </source>
</evidence>
<dbReference type="InterPro" id="IPR000639">
    <property type="entry name" value="Epox_hydrolase-like"/>
</dbReference>
<dbReference type="SUPFAM" id="SSF53474">
    <property type="entry name" value="alpha/beta-Hydrolases"/>
    <property type="match status" value="1"/>
</dbReference>
<dbReference type="Proteomes" id="UP000019141">
    <property type="component" value="Unassembled WGS sequence"/>
</dbReference>
<dbReference type="GO" id="GO:0003824">
    <property type="term" value="F:catalytic activity"/>
    <property type="evidence" value="ECO:0007669"/>
    <property type="project" value="InterPro"/>
</dbReference>
<evidence type="ECO:0000259" key="1">
    <source>
        <dbReference type="Pfam" id="PF00561"/>
    </source>
</evidence>
<dbReference type="Gene3D" id="3.40.50.1820">
    <property type="entry name" value="alpha/beta hydrolase"/>
    <property type="match status" value="1"/>
</dbReference>
<dbReference type="InterPro" id="IPR050471">
    <property type="entry name" value="AB_hydrolase"/>
</dbReference>
<dbReference type="AlphaFoldDB" id="W4L7V0"/>
<organism evidence="2 3">
    <name type="scientific">Entotheonella factor</name>
    <dbReference type="NCBI Taxonomy" id="1429438"/>
    <lineage>
        <taxon>Bacteria</taxon>
        <taxon>Pseudomonadati</taxon>
        <taxon>Nitrospinota/Tectimicrobiota group</taxon>
        <taxon>Candidatus Tectimicrobiota</taxon>
        <taxon>Candidatus Entotheonellia</taxon>
        <taxon>Candidatus Entotheonellales</taxon>
        <taxon>Candidatus Entotheonellaceae</taxon>
        <taxon>Candidatus Entotheonella</taxon>
    </lineage>
</organism>
<name>W4L7V0_ENTF1</name>
<dbReference type="PANTHER" id="PTHR43433:SF5">
    <property type="entry name" value="AB HYDROLASE-1 DOMAIN-CONTAINING PROTEIN"/>
    <property type="match status" value="1"/>
</dbReference>
<comment type="caution">
    <text evidence="2">The sequence shown here is derived from an EMBL/GenBank/DDBJ whole genome shotgun (WGS) entry which is preliminary data.</text>
</comment>
<keyword evidence="3" id="KW-1185">Reference proteome</keyword>
<protein>
    <recommendedName>
        <fullName evidence="1">AB hydrolase-1 domain-containing protein</fullName>
    </recommendedName>
</protein>
<accession>W4L7V0</accession>
<proteinExistence type="predicted"/>
<feature type="domain" description="AB hydrolase-1" evidence="1">
    <location>
        <begin position="22"/>
        <end position="252"/>
    </location>
</feature>
<dbReference type="HOGENOM" id="CLU_020336_50_5_7"/>
<dbReference type="PRINTS" id="PR00111">
    <property type="entry name" value="ABHYDROLASE"/>
</dbReference>
<dbReference type="PRINTS" id="PR00412">
    <property type="entry name" value="EPOXHYDRLASE"/>
</dbReference>
<dbReference type="PANTHER" id="PTHR43433">
    <property type="entry name" value="HYDROLASE, ALPHA/BETA FOLD FAMILY PROTEIN"/>
    <property type="match status" value="1"/>
</dbReference>